<dbReference type="HAMAP" id="MF_01333_B">
    <property type="entry name" value="Ribosomal_uL5_B"/>
    <property type="match status" value="1"/>
</dbReference>
<dbReference type="InterPro" id="IPR020929">
    <property type="entry name" value="Ribosomal_uL5_CS"/>
</dbReference>
<name>A0A497E651_UNCAE</name>
<evidence type="ECO:0000256" key="6">
    <source>
        <dbReference type="RuleBase" id="RU003930"/>
    </source>
</evidence>
<dbReference type="Proteomes" id="UP000279422">
    <property type="component" value="Unassembled WGS sequence"/>
</dbReference>
<dbReference type="PIRSF" id="PIRSF002161">
    <property type="entry name" value="Ribosomal_L5"/>
    <property type="match status" value="1"/>
</dbReference>
<dbReference type="FunFam" id="3.30.1440.10:FF:000001">
    <property type="entry name" value="50S ribosomal protein L5"/>
    <property type="match status" value="1"/>
</dbReference>
<accession>A0A497E651</accession>
<dbReference type="EMBL" id="QMPZ01000007">
    <property type="protein sequence ID" value="RLE10514.1"/>
    <property type="molecule type" value="Genomic_DNA"/>
</dbReference>
<dbReference type="SUPFAM" id="SSF55282">
    <property type="entry name" value="RL5-like"/>
    <property type="match status" value="1"/>
</dbReference>
<evidence type="ECO:0000313" key="10">
    <source>
        <dbReference type="Proteomes" id="UP000279422"/>
    </source>
</evidence>
<dbReference type="InterPro" id="IPR002132">
    <property type="entry name" value="Ribosomal_uL5"/>
</dbReference>
<feature type="domain" description="Large ribosomal subunit protein uL5 N-terminal" evidence="7">
    <location>
        <begin position="24"/>
        <end position="80"/>
    </location>
</feature>
<feature type="domain" description="Large ribosomal subunit protein uL5 C-terminal" evidence="8">
    <location>
        <begin position="84"/>
        <end position="177"/>
    </location>
</feature>
<dbReference type="Gene3D" id="3.30.1440.10">
    <property type="match status" value="1"/>
</dbReference>
<evidence type="ECO:0000256" key="1">
    <source>
        <dbReference type="ARBA" id="ARBA00008553"/>
    </source>
</evidence>
<evidence type="ECO:0000259" key="8">
    <source>
        <dbReference type="Pfam" id="PF00673"/>
    </source>
</evidence>
<dbReference type="GO" id="GO:0005840">
    <property type="term" value="C:ribosome"/>
    <property type="evidence" value="ECO:0007669"/>
    <property type="project" value="UniProtKB-KW"/>
</dbReference>
<dbReference type="InterPro" id="IPR031310">
    <property type="entry name" value="Ribosomal_uL5_N"/>
</dbReference>
<evidence type="ECO:0000256" key="3">
    <source>
        <dbReference type="ARBA" id="ARBA00023274"/>
    </source>
</evidence>
<reference evidence="9 10" key="1">
    <citation type="submission" date="2018-06" db="EMBL/GenBank/DDBJ databases">
        <title>Extensive metabolic versatility and redundancy in microbially diverse, dynamic hydrothermal sediments.</title>
        <authorList>
            <person name="Dombrowski N."/>
            <person name="Teske A."/>
            <person name="Baker B.J."/>
        </authorList>
    </citation>
    <scope>NUCLEOTIDE SEQUENCE [LARGE SCALE GENOMIC DNA]</scope>
    <source>
        <strain evidence="9">B47_G16</strain>
    </source>
</reference>
<protein>
    <recommendedName>
        <fullName evidence="4 5">Large ribosomal subunit protein uL5</fullName>
    </recommendedName>
</protein>
<dbReference type="GO" id="GO:0019843">
    <property type="term" value="F:rRNA binding"/>
    <property type="evidence" value="ECO:0007669"/>
    <property type="project" value="UniProtKB-UniRule"/>
</dbReference>
<dbReference type="GO" id="GO:0006412">
    <property type="term" value="P:translation"/>
    <property type="evidence" value="ECO:0007669"/>
    <property type="project" value="UniProtKB-UniRule"/>
</dbReference>
<keyword evidence="5" id="KW-0820">tRNA-binding</keyword>
<comment type="subunit">
    <text evidence="5">Part of the 50S ribosomal subunit; part of the 5S rRNA/L5/L18/L25 subcomplex. Contacts the 5S rRNA and the P site tRNA. Forms a bridge to the 30S subunit in the 70S ribosome.</text>
</comment>
<gene>
    <name evidence="5" type="primary">rplE</name>
    <name evidence="9" type="ORF">DRJ00_01240</name>
</gene>
<dbReference type="GO" id="GO:0003735">
    <property type="term" value="F:structural constituent of ribosome"/>
    <property type="evidence" value="ECO:0007669"/>
    <property type="project" value="InterPro"/>
</dbReference>
<comment type="caution">
    <text evidence="9">The sequence shown here is derived from an EMBL/GenBank/DDBJ whole genome shotgun (WGS) entry which is preliminary data.</text>
</comment>
<comment type="function">
    <text evidence="5">This is 1 of the proteins that bind and probably mediate the attachment of the 5S RNA into the large ribosomal subunit, where it forms part of the central protuberance. In the 70S ribosome it contacts protein S13 of the 30S subunit (bridge B1b), connecting the 2 subunits; this bridge is implicated in subunit movement. Contacts the P site tRNA; the 5S rRNA and some of its associated proteins might help stabilize positioning of ribosome-bound tRNAs.</text>
</comment>
<dbReference type="InterPro" id="IPR020930">
    <property type="entry name" value="Ribosomal_uL5_bac-type"/>
</dbReference>
<sequence length="179" mass="20134">MARLKKVYEEEVVPLMMKRFGYRNRMQVPKVRKVCVNMGVSDAKKDPKLLDEAKKSLALITGQQPILTYARKSIAGFNLRKGMPIGCKVTLRGERMYEFLDRLFNLAIPRIRDFQGISPKGFDGGGNFTLGLETQLVFPEIGYEDVSRPQGLSITIVTTAKGKEEAQALLAYLGMPFKK</sequence>
<evidence type="ECO:0000256" key="5">
    <source>
        <dbReference type="HAMAP-Rule" id="MF_01333"/>
    </source>
</evidence>
<dbReference type="Pfam" id="PF00673">
    <property type="entry name" value="Ribosomal_L5_C"/>
    <property type="match status" value="1"/>
</dbReference>
<dbReference type="GO" id="GO:0000049">
    <property type="term" value="F:tRNA binding"/>
    <property type="evidence" value="ECO:0007669"/>
    <property type="project" value="UniProtKB-UniRule"/>
</dbReference>
<proteinExistence type="inferred from homology"/>
<keyword evidence="3 5" id="KW-0687">Ribonucleoprotein</keyword>
<dbReference type="InterPro" id="IPR031309">
    <property type="entry name" value="Ribosomal_uL5_C"/>
</dbReference>
<evidence type="ECO:0000313" key="9">
    <source>
        <dbReference type="EMBL" id="RLE10514.1"/>
    </source>
</evidence>
<evidence type="ECO:0000256" key="2">
    <source>
        <dbReference type="ARBA" id="ARBA00022980"/>
    </source>
</evidence>
<dbReference type="InterPro" id="IPR022803">
    <property type="entry name" value="Ribosomal_uL5_dom_sf"/>
</dbReference>
<keyword evidence="5" id="KW-0699">rRNA-binding</keyword>
<dbReference type="GO" id="GO:1990904">
    <property type="term" value="C:ribonucleoprotein complex"/>
    <property type="evidence" value="ECO:0007669"/>
    <property type="project" value="UniProtKB-KW"/>
</dbReference>
<comment type="similarity">
    <text evidence="1 5 6">Belongs to the universal ribosomal protein uL5 family.</text>
</comment>
<dbReference type="PANTHER" id="PTHR11994">
    <property type="entry name" value="60S RIBOSOMAL PROTEIN L11-RELATED"/>
    <property type="match status" value="1"/>
</dbReference>
<evidence type="ECO:0000256" key="4">
    <source>
        <dbReference type="ARBA" id="ARBA00035245"/>
    </source>
</evidence>
<keyword evidence="2 5" id="KW-0689">Ribosomal protein</keyword>
<dbReference type="AlphaFoldDB" id="A0A497E651"/>
<dbReference type="Pfam" id="PF00281">
    <property type="entry name" value="Ribosomal_L5"/>
    <property type="match status" value="1"/>
</dbReference>
<organism evidence="9 10">
    <name type="scientific">Aerophobetes bacterium</name>
    <dbReference type="NCBI Taxonomy" id="2030807"/>
    <lineage>
        <taxon>Bacteria</taxon>
        <taxon>Candidatus Aerophobota</taxon>
    </lineage>
</organism>
<evidence type="ECO:0000259" key="7">
    <source>
        <dbReference type="Pfam" id="PF00281"/>
    </source>
</evidence>
<keyword evidence="5" id="KW-0694">RNA-binding</keyword>
<dbReference type="NCBIfam" id="NF000585">
    <property type="entry name" value="PRK00010.1"/>
    <property type="match status" value="1"/>
</dbReference>
<dbReference type="PROSITE" id="PS00358">
    <property type="entry name" value="RIBOSOMAL_L5"/>
    <property type="match status" value="1"/>
</dbReference>